<name>A0ABD0Z9J6_CARAN</name>
<gene>
    <name evidence="2" type="ORF">V5N11_025953</name>
</gene>
<feature type="region of interest" description="Disordered" evidence="1">
    <location>
        <begin position="14"/>
        <end position="33"/>
    </location>
</feature>
<keyword evidence="3" id="KW-1185">Reference proteome</keyword>
<evidence type="ECO:0000313" key="3">
    <source>
        <dbReference type="Proteomes" id="UP001558713"/>
    </source>
</evidence>
<dbReference type="Proteomes" id="UP001558713">
    <property type="component" value="Unassembled WGS sequence"/>
</dbReference>
<evidence type="ECO:0000313" key="2">
    <source>
        <dbReference type="EMBL" id="KAL1191366.1"/>
    </source>
</evidence>
<proteinExistence type="predicted"/>
<dbReference type="EMBL" id="JBANAX010000855">
    <property type="protein sequence ID" value="KAL1191366.1"/>
    <property type="molecule type" value="Genomic_DNA"/>
</dbReference>
<organism evidence="2 3">
    <name type="scientific">Cardamine amara subsp. amara</name>
    <dbReference type="NCBI Taxonomy" id="228776"/>
    <lineage>
        <taxon>Eukaryota</taxon>
        <taxon>Viridiplantae</taxon>
        <taxon>Streptophyta</taxon>
        <taxon>Embryophyta</taxon>
        <taxon>Tracheophyta</taxon>
        <taxon>Spermatophyta</taxon>
        <taxon>Magnoliopsida</taxon>
        <taxon>eudicotyledons</taxon>
        <taxon>Gunneridae</taxon>
        <taxon>Pentapetalae</taxon>
        <taxon>rosids</taxon>
        <taxon>malvids</taxon>
        <taxon>Brassicales</taxon>
        <taxon>Brassicaceae</taxon>
        <taxon>Cardamineae</taxon>
        <taxon>Cardamine</taxon>
    </lineage>
</organism>
<reference evidence="2 3" key="1">
    <citation type="submission" date="2024-04" db="EMBL/GenBank/DDBJ databases">
        <title>Genome assembly C_amara_ONT_v2.</title>
        <authorList>
            <person name="Yant L."/>
            <person name="Moore C."/>
            <person name="Slenker M."/>
        </authorList>
    </citation>
    <scope>NUCLEOTIDE SEQUENCE [LARGE SCALE GENOMIC DNA]</scope>
    <source>
        <tissue evidence="2">Leaf</tissue>
    </source>
</reference>
<accession>A0ABD0Z9J6</accession>
<sequence>MFYSLNRRRVTVAKDVSRGQSSMTRRLTKHHMSRRIPNKIRSNSKSYKILDRSFSEPNLHRNSASEDEDHRLCSTPIIDIPVEEPEHIVYLSKIHSEVFASAPSLSGLSSPSSSSSPVN</sequence>
<evidence type="ECO:0000256" key="1">
    <source>
        <dbReference type="SAM" id="MobiDB-lite"/>
    </source>
</evidence>
<dbReference type="AlphaFoldDB" id="A0ABD0Z9J6"/>
<protein>
    <submittedName>
        <fullName evidence="2">Uncharacterized protein</fullName>
    </submittedName>
</protein>
<comment type="caution">
    <text evidence="2">The sequence shown here is derived from an EMBL/GenBank/DDBJ whole genome shotgun (WGS) entry which is preliminary data.</text>
</comment>